<protein>
    <submittedName>
        <fullName evidence="4">Glycosyltransferase family 4 protein</fullName>
    </submittedName>
</protein>
<name>A0A5M8ID40_CHLPH</name>
<gene>
    <name evidence="4" type="ORF">FP507_03490</name>
</gene>
<dbReference type="GO" id="GO:0016757">
    <property type="term" value="F:glycosyltransferase activity"/>
    <property type="evidence" value="ECO:0007669"/>
    <property type="project" value="InterPro"/>
</dbReference>
<dbReference type="Proteomes" id="UP000327458">
    <property type="component" value="Unassembled WGS sequence"/>
</dbReference>
<dbReference type="EMBL" id="VMRG01000001">
    <property type="protein sequence ID" value="KAA6232259.1"/>
    <property type="molecule type" value="Genomic_DNA"/>
</dbReference>
<proteinExistence type="predicted"/>
<dbReference type="InterPro" id="IPR028098">
    <property type="entry name" value="Glyco_trans_4-like_N"/>
</dbReference>
<dbReference type="Gene3D" id="3.40.50.2000">
    <property type="entry name" value="Glycogen Phosphorylase B"/>
    <property type="match status" value="2"/>
</dbReference>
<evidence type="ECO:0000313" key="4">
    <source>
        <dbReference type="EMBL" id="KAA6232259.1"/>
    </source>
</evidence>
<reference evidence="4 5" key="1">
    <citation type="submission" date="2019-07" db="EMBL/GenBank/DDBJ databases">
        <title>Draft genome Sequence of Chlorobium phaeovibrioides sp. strain PhvTcv-s14, from the Phylum Chlorobi.</title>
        <authorList>
            <person name="Babenko V."/>
            <person name="Boldyreva D."/>
            <person name="Kanygina A."/>
            <person name="Selezneva O."/>
            <person name="Akopiyan T."/>
            <person name="Lunina O."/>
        </authorList>
    </citation>
    <scope>NUCLEOTIDE SEQUENCE [LARGE SCALE GENOMIC DNA]</scope>
    <source>
        <strain evidence="4 5">GrTcv12</strain>
    </source>
</reference>
<dbReference type="Pfam" id="PF00534">
    <property type="entry name" value="Glycos_transf_1"/>
    <property type="match status" value="1"/>
</dbReference>
<evidence type="ECO:0000256" key="1">
    <source>
        <dbReference type="ARBA" id="ARBA00022679"/>
    </source>
</evidence>
<organism evidence="4 5">
    <name type="scientific">Chlorobium phaeovibrioides</name>
    <dbReference type="NCBI Taxonomy" id="1094"/>
    <lineage>
        <taxon>Bacteria</taxon>
        <taxon>Pseudomonadati</taxon>
        <taxon>Chlorobiota</taxon>
        <taxon>Chlorobiia</taxon>
        <taxon>Chlorobiales</taxon>
        <taxon>Chlorobiaceae</taxon>
        <taxon>Chlorobium/Pelodictyon group</taxon>
        <taxon>Chlorobium</taxon>
    </lineage>
</organism>
<keyword evidence="1 4" id="KW-0808">Transferase</keyword>
<dbReference type="FunFam" id="3.40.50.2000:FF:000119">
    <property type="entry name" value="Glycosyl transferase group 1"/>
    <property type="match status" value="1"/>
</dbReference>
<evidence type="ECO:0000313" key="5">
    <source>
        <dbReference type="Proteomes" id="UP000327458"/>
    </source>
</evidence>
<evidence type="ECO:0000259" key="3">
    <source>
        <dbReference type="Pfam" id="PF13439"/>
    </source>
</evidence>
<comment type="caution">
    <text evidence="4">The sequence shown here is derived from an EMBL/GenBank/DDBJ whole genome shotgun (WGS) entry which is preliminary data.</text>
</comment>
<dbReference type="PANTHER" id="PTHR46401:SF2">
    <property type="entry name" value="GLYCOSYLTRANSFERASE WBBK-RELATED"/>
    <property type="match status" value="1"/>
</dbReference>
<dbReference type="InterPro" id="IPR001296">
    <property type="entry name" value="Glyco_trans_1"/>
</dbReference>
<dbReference type="PANTHER" id="PTHR46401">
    <property type="entry name" value="GLYCOSYLTRANSFERASE WBBK-RELATED"/>
    <property type="match status" value="1"/>
</dbReference>
<feature type="domain" description="Glycosyl transferase family 1" evidence="2">
    <location>
        <begin position="189"/>
        <end position="345"/>
    </location>
</feature>
<dbReference type="GO" id="GO:0009103">
    <property type="term" value="P:lipopolysaccharide biosynthetic process"/>
    <property type="evidence" value="ECO:0007669"/>
    <property type="project" value="TreeGrafter"/>
</dbReference>
<dbReference type="SUPFAM" id="SSF53756">
    <property type="entry name" value="UDP-Glycosyltransferase/glycogen phosphorylase"/>
    <property type="match status" value="1"/>
</dbReference>
<sequence>MRIGVDARLLAHQLTGIGRYTVEMCRELSSCDDNFYLYAPSAPVVDVVEKENVQVKWGHFNGRLLSMAWSQSVLPYWAKADHIDVFWGPTHRLPRYLPASIPRVVTIHDMVWKFAGETMRPLSLRVERRLMPEAVRLADRIIADSESTADDIGEEYPEVQDRIRVVHLGSTPMPPSLGAASLRALGVELPYFLFVGTLEPRKNLNGLLSAFALLPPMVRKACKLVIAGGKGWGGVELSSLVQGYRLEDDVVVVGYVTDEQLSTLYTHARFLAMPSLYEGFGLPLVEAMSCGTPVLTSNVSSLPEVAGEAGLLVDPLNQSAINEGLRLLLTDDVVLSGLAHHARSQAAQFSWKKAAAETRGIFQEAFACRRLPHKG</sequence>
<dbReference type="Pfam" id="PF13439">
    <property type="entry name" value="Glyco_transf_4"/>
    <property type="match status" value="1"/>
</dbReference>
<evidence type="ECO:0000259" key="2">
    <source>
        <dbReference type="Pfam" id="PF00534"/>
    </source>
</evidence>
<feature type="domain" description="Glycosyltransferase subfamily 4-like N-terminal" evidence="3">
    <location>
        <begin position="16"/>
        <end position="169"/>
    </location>
</feature>
<dbReference type="AlphaFoldDB" id="A0A5M8ID40"/>
<dbReference type="RefSeq" id="WP_151419246.1">
    <property type="nucleotide sequence ID" value="NZ_VMRG01000001.1"/>
</dbReference>
<dbReference type="CDD" id="cd03809">
    <property type="entry name" value="GT4_MtfB-like"/>
    <property type="match status" value="1"/>
</dbReference>
<accession>A0A5M8ID40</accession>